<evidence type="ECO:0000313" key="3">
    <source>
        <dbReference type="Proteomes" id="UP000070255"/>
    </source>
</evidence>
<proteinExistence type="predicted"/>
<dbReference type="RefSeq" id="WP_060355560.1">
    <property type="nucleotide sequence ID" value="NZ_LNJQ01000001.1"/>
</dbReference>
<dbReference type="SUPFAM" id="SSF51735">
    <property type="entry name" value="NAD(P)-binding Rossmann-fold domains"/>
    <property type="match status" value="1"/>
</dbReference>
<dbReference type="InterPro" id="IPR036291">
    <property type="entry name" value="NAD(P)-bd_dom_sf"/>
</dbReference>
<dbReference type="Proteomes" id="UP000070255">
    <property type="component" value="Unassembled WGS sequence"/>
</dbReference>
<evidence type="ECO:0000313" key="2">
    <source>
        <dbReference type="EMBL" id="KWZ44713.1"/>
    </source>
</evidence>
<dbReference type="PANTHER" id="PTHR43245">
    <property type="entry name" value="BIFUNCTIONAL POLYMYXIN RESISTANCE PROTEIN ARNA"/>
    <property type="match status" value="1"/>
</dbReference>
<feature type="domain" description="NAD-dependent epimerase/dehydratase" evidence="1">
    <location>
        <begin position="4"/>
        <end position="225"/>
    </location>
</feature>
<evidence type="ECO:0000259" key="1">
    <source>
        <dbReference type="Pfam" id="PF01370"/>
    </source>
</evidence>
<organism evidence="2 3">
    <name type="scientific">Burkholderia savannae</name>
    <dbReference type="NCBI Taxonomy" id="1637837"/>
    <lineage>
        <taxon>Bacteria</taxon>
        <taxon>Pseudomonadati</taxon>
        <taxon>Pseudomonadota</taxon>
        <taxon>Betaproteobacteria</taxon>
        <taxon>Burkholderiales</taxon>
        <taxon>Burkholderiaceae</taxon>
        <taxon>Burkholderia</taxon>
        <taxon>pseudomallei group</taxon>
    </lineage>
</organism>
<dbReference type="Pfam" id="PF01370">
    <property type="entry name" value="Epimerase"/>
    <property type="match status" value="1"/>
</dbReference>
<name>A0ABR5TI94_9BURK</name>
<gene>
    <name evidence="2" type="ORF">WS72_04600</name>
</gene>
<dbReference type="InterPro" id="IPR050177">
    <property type="entry name" value="Lipid_A_modif_metabolic_enz"/>
</dbReference>
<dbReference type="InterPro" id="IPR001509">
    <property type="entry name" value="Epimerase_deHydtase"/>
</dbReference>
<dbReference type="PANTHER" id="PTHR43245:SF58">
    <property type="entry name" value="BLL5923 PROTEIN"/>
    <property type="match status" value="1"/>
</dbReference>
<sequence>MSRIVVTGANGFVGRALCRALLAAGHDVTGLVRRAGVCIEGVSEWVHEADDFEGVADRWPADLQADAVVHLAARVHVMRDRALDPDAAFRASNVAATLRVARAAQRHRARRFVFLSSIKAIAETDGGVPLREDALPAPQDAYGRSKLEAERALVQLRDELGFDTVIVRPPLVYGPEVRANFLSLMRAVSRGLPLPLGSVRARRSMVYVDNLADAVMRCATDPAAARECFHVADDGAPTVAELLDGIGRHLGRPARLLPVPERLLRMVGALTGRTAQIDRLTNDLRLDTAHIRGALGWRPPYTSEEGLAETARWFKSLERR</sequence>
<keyword evidence="3" id="KW-1185">Reference proteome</keyword>
<dbReference type="CDD" id="cd05232">
    <property type="entry name" value="UDP_G4E_4_SDR_e"/>
    <property type="match status" value="1"/>
</dbReference>
<dbReference type="Gene3D" id="3.40.50.720">
    <property type="entry name" value="NAD(P)-binding Rossmann-like Domain"/>
    <property type="match status" value="1"/>
</dbReference>
<dbReference type="EMBL" id="LNJQ01000001">
    <property type="protein sequence ID" value="KWZ44713.1"/>
    <property type="molecule type" value="Genomic_DNA"/>
</dbReference>
<comment type="caution">
    <text evidence="2">The sequence shown here is derived from an EMBL/GenBank/DDBJ whole genome shotgun (WGS) entry which is preliminary data.</text>
</comment>
<reference evidence="2 3" key="1">
    <citation type="submission" date="2015-11" db="EMBL/GenBank/DDBJ databases">
        <authorList>
            <person name="Sahl J."/>
            <person name="Wagner D."/>
            <person name="Keim P."/>
        </authorList>
    </citation>
    <scope>NUCLEOTIDE SEQUENCE [LARGE SCALE GENOMIC DNA]</scope>
    <source>
        <strain evidence="2 3">BDU18</strain>
    </source>
</reference>
<protein>
    <submittedName>
        <fullName evidence="2">NAD-dependent dehydratase</fullName>
    </submittedName>
</protein>
<accession>A0ABR5TI94</accession>